<feature type="chain" id="PRO_5001577761" evidence="1">
    <location>
        <begin position="22"/>
        <end position="199"/>
    </location>
</feature>
<dbReference type="Proteomes" id="UP000025061">
    <property type="component" value="Unassembled WGS sequence"/>
</dbReference>
<keyword evidence="1" id="KW-0732">Signal</keyword>
<evidence type="ECO:0000256" key="1">
    <source>
        <dbReference type="SAM" id="SignalP"/>
    </source>
</evidence>
<proteinExistence type="predicted"/>
<evidence type="ECO:0000313" key="2">
    <source>
        <dbReference type="EMBL" id="KCZ95329.1"/>
    </source>
</evidence>
<feature type="signal peptide" evidence="1">
    <location>
        <begin position="1"/>
        <end position="21"/>
    </location>
</feature>
<gene>
    <name evidence="2" type="ORF">HHI_06649</name>
</gene>
<dbReference type="AlphaFoldDB" id="A0A059FXC1"/>
<protein>
    <submittedName>
        <fullName evidence="2">Putative lipoprotein</fullName>
    </submittedName>
</protein>
<reference evidence="2 3" key="1">
    <citation type="submission" date="2013-04" db="EMBL/GenBank/DDBJ databases">
        <title>Hyphomonas hirschiana VP5 Genome Sequencing.</title>
        <authorList>
            <person name="Lai Q."/>
            <person name="Shao Z."/>
        </authorList>
    </citation>
    <scope>NUCLEOTIDE SEQUENCE [LARGE SCALE GENOMIC DNA]</scope>
    <source>
        <strain evidence="2 3">VP5</strain>
    </source>
</reference>
<dbReference type="PROSITE" id="PS51257">
    <property type="entry name" value="PROKAR_LIPOPROTEIN"/>
    <property type="match status" value="1"/>
</dbReference>
<sequence length="199" mass="22618">MTFRTILLAAPALMLALTGCAVTETLEERETAFLTRATPDFAAGIKVIDDPLNPTIEINTIAAYQDYQFSWGPQEDQFLRAYKFRDTGNVTLQGYVVSDIHGTWLQPISVTFQHTLSTRTVDRINFDANRCSAQGCMHREDIVFEFTAEELNQVIEDMETKGETVLVFRIQGRSGVDRDGRFHINELKAFRQAVTRELF</sequence>
<organism evidence="2 3">
    <name type="scientific">Hyphomonas hirschiana VP5</name>
    <dbReference type="NCBI Taxonomy" id="1280951"/>
    <lineage>
        <taxon>Bacteria</taxon>
        <taxon>Pseudomonadati</taxon>
        <taxon>Pseudomonadota</taxon>
        <taxon>Alphaproteobacteria</taxon>
        <taxon>Hyphomonadales</taxon>
        <taxon>Hyphomonadaceae</taxon>
        <taxon>Hyphomonas</taxon>
    </lineage>
</organism>
<dbReference type="RefSeq" id="WP_011647535.1">
    <property type="nucleotide sequence ID" value="NZ_ARYI01000004.1"/>
</dbReference>
<comment type="caution">
    <text evidence="2">The sequence shown here is derived from an EMBL/GenBank/DDBJ whole genome shotgun (WGS) entry which is preliminary data.</text>
</comment>
<dbReference type="EMBL" id="ARYI01000004">
    <property type="protein sequence ID" value="KCZ95329.1"/>
    <property type="molecule type" value="Genomic_DNA"/>
</dbReference>
<keyword evidence="2" id="KW-0449">Lipoprotein</keyword>
<accession>A0A059FXC1</accession>
<dbReference type="PATRIC" id="fig|1280951.3.peg.1341"/>
<keyword evidence="3" id="KW-1185">Reference proteome</keyword>
<name>A0A059FXC1_9PROT</name>
<evidence type="ECO:0000313" key="3">
    <source>
        <dbReference type="Proteomes" id="UP000025061"/>
    </source>
</evidence>